<evidence type="ECO:0000313" key="2">
    <source>
        <dbReference type="Proteomes" id="UP001228690"/>
    </source>
</evidence>
<evidence type="ECO:0000313" key="1">
    <source>
        <dbReference type="EMBL" id="WGK69181.1"/>
    </source>
</evidence>
<gene>
    <name evidence="1" type="ORF">P0082_11965</name>
</gene>
<proteinExistence type="predicted"/>
<organism evidence="1 2">
    <name type="scientific">Candidatus Haliotispira prima</name>
    <dbReference type="NCBI Taxonomy" id="3034016"/>
    <lineage>
        <taxon>Bacteria</taxon>
        <taxon>Pseudomonadati</taxon>
        <taxon>Spirochaetota</taxon>
        <taxon>Spirochaetia</taxon>
        <taxon>Spirochaetales</taxon>
        <taxon>Spirochaetaceae</taxon>
        <taxon>Candidatus Haliotispira</taxon>
    </lineage>
</organism>
<accession>A0ABY8MGV4</accession>
<dbReference type="RefSeq" id="WP_326927368.1">
    <property type="nucleotide sequence ID" value="NZ_CP123443.1"/>
</dbReference>
<name>A0ABY8MGV4_9SPIO</name>
<keyword evidence="2" id="KW-1185">Reference proteome</keyword>
<sequence length="107" mass="13248">MYKEGFELAHDFLQGKDSVEEKVLLGVQNLDYSEYIWEEFREAEREKEEVQREKEQTQDNRWYCFGQLSRRQKLWIMDKWLAKRLRLYPMLRALAALIRRHRIWPAI</sequence>
<reference evidence="1 2" key="1">
    <citation type="submission" date="2023-04" db="EMBL/GenBank/DDBJ databases">
        <title>Spirochaete genome identified in red abalone sample constitutes a novel genus.</title>
        <authorList>
            <person name="Sharma S.P."/>
            <person name="Purcell C.M."/>
            <person name="Hyde J.R."/>
            <person name="Severin A.J."/>
        </authorList>
    </citation>
    <scope>NUCLEOTIDE SEQUENCE [LARGE SCALE GENOMIC DNA]</scope>
    <source>
        <strain evidence="1 2">SP-2023</strain>
    </source>
</reference>
<dbReference type="EMBL" id="CP123443">
    <property type="protein sequence ID" value="WGK69181.1"/>
    <property type="molecule type" value="Genomic_DNA"/>
</dbReference>
<dbReference type="Proteomes" id="UP001228690">
    <property type="component" value="Chromosome"/>
</dbReference>
<protein>
    <submittedName>
        <fullName evidence="1">Uncharacterized protein</fullName>
    </submittedName>
</protein>